<evidence type="ECO:0000256" key="1">
    <source>
        <dbReference type="SAM" id="MobiDB-lite"/>
    </source>
</evidence>
<gene>
    <name evidence="3" type="ORF">Ahy_B06g084650</name>
</gene>
<dbReference type="Pfam" id="PF03101">
    <property type="entry name" value="FAR1"/>
    <property type="match status" value="1"/>
</dbReference>
<feature type="region of interest" description="Disordered" evidence="1">
    <location>
        <begin position="477"/>
        <end position="501"/>
    </location>
</feature>
<evidence type="ECO:0000259" key="2">
    <source>
        <dbReference type="Pfam" id="PF03101"/>
    </source>
</evidence>
<proteinExistence type="predicted"/>
<dbReference type="PANTHER" id="PTHR47718">
    <property type="entry name" value="OS01G0519700 PROTEIN"/>
    <property type="match status" value="1"/>
</dbReference>
<evidence type="ECO:0000313" key="4">
    <source>
        <dbReference type="Proteomes" id="UP000289738"/>
    </source>
</evidence>
<dbReference type="Proteomes" id="UP000289738">
    <property type="component" value="Chromosome B06"/>
</dbReference>
<feature type="compositionally biased region" description="Basic residues" evidence="1">
    <location>
        <begin position="489"/>
        <end position="501"/>
    </location>
</feature>
<dbReference type="EMBL" id="SDMP01000016">
    <property type="protein sequence ID" value="RYR04855.1"/>
    <property type="molecule type" value="Genomic_DNA"/>
</dbReference>
<evidence type="ECO:0000313" key="3">
    <source>
        <dbReference type="EMBL" id="RYR04855.1"/>
    </source>
</evidence>
<feature type="region of interest" description="Disordered" evidence="1">
    <location>
        <begin position="118"/>
        <end position="173"/>
    </location>
</feature>
<reference evidence="3 4" key="1">
    <citation type="submission" date="2019-01" db="EMBL/GenBank/DDBJ databases">
        <title>Sequencing of cultivated peanut Arachis hypogaea provides insights into genome evolution and oil improvement.</title>
        <authorList>
            <person name="Chen X."/>
        </authorList>
    </citation>
    <scope>NUCLEOTIDE SEQUENCE [LARGE SCALE GENOMIC DNA]</scope>
    <source>
        <strain evidence="4">cv. Fuhuasheng</strain>
        <tissue evidence="3">Leaves</tissue>
    </source>
</reference>
<protein>
    <recommendedName>
        <fullName evidence="2">FAR1 domain-containing protein</fullName>
    </recommendedName>
</protein>
<comment type="caution">
    <text evidence="3">The sequence shown here is derived from an EMBL/GenBank/DDBJ whole genome shotgun (WGS) entry which is preliminary data.</text>
</comment>
<organism evidence="3 4">
    <name type="scientific">Arachis hypogaea</name>
    <name type="common">Peanut</name>
    <dbReference type="NCBI Taxonomy" id="3818"/>
    <lineage>
        <taxon>Eukaryota</taxon>
        <taxon>Viridiplantae</taxon>
        <taxon>Streptophyta</taxon>
        <taxon>Embryophyta</taxon>
        <taxon>Tracheophyta</taxon>
        <taxon>Spermatophyta</taxon>
        <taxon>Magnoliopsida</taxon>
        <taxon>eudicotyledons</taxon>
        <taxon>Gunneridae</taxon>
        <taxon>Pentapetalae</taxon>
        <taxon>rosids</taxon>
        <taxon>fabids</taxon>
        <taxon>Fabales</taxon>
        <taxon>Fabaceae</taxon>
        <taxon>Papilionoideae</taxon>
        <taxon>50 kb inversion clade</taxon>
        <taxon>dalbergioids sensu lato</taxon>
        <taxon>Dalbergieae</taxon>
        <taxon>Pterocarpus clade</taxon>
        <taxon>Arachis</taxon>
    </lineage>
</organism>
<feature type="domain" description="FAR1" evidence="2">
    <location>
        <begin position="175"/>
        <end position="228"/>
    </location>
</feature>
<accession>A0A444YSH2</accession>
<sequence>MSPDSSSRILINQILEPSDSEEQKKSGTVGFAPSSPLLCLLPSPFYLSRLETLNPRCRCWISNSPGVPHLSWFATLFFGNGRLWFLFIPVVCFNFGMSDSVSDLDNGSMSELLGQWTDGWSTDSRDEDDSNGLKEPLTEEGDSGPTNSEYEGWDGGGSNMHASVEHNGNSKNVMGLREKKHYERVERKMPHKPKTSTNCNAKIVVFLDKSCGKWRTKTLVKDHNHDLAPQEFTNVMAQHRKITEGHKAHIHSMHEAGFQTTQITGFFAHMCGGYRNLNFILMTTGLETLERSASMFYTTEIFYEVQNQIEGFAALLVLHRDSIGSTEKFIFRKYRKPHHVYSVFVDRSCDKWCKDAKVADSSSQHASVDPTDGFPIRYSALWSACLLLCLKVLQCRETYNTAMIEVARISREFESLGGIGQTGSRVQARANETHILDPKIIRSKGAPRGSTNADNGRHCRQCLGLDHDRRNCIATDDDVVDEDGGSSHRPIHYSGKRSRRN</sequence>
<dbReference type="InterPro" id="IPR004330">
    <property type="entry name" value="FAR1_DNA_bnd_dom"/>
</dbReference>
<name>A0A444YSH2_ARAHY</name>
<keyword evidence="4" id="KW-1185">Reference proteome</keyword>
<dbReference type="AlphaFoldDB" id="A0A444YSH2"/>